<evidence type="ECO:0000256" key="10">
    <source>
        <dbReference type="ARBA" id="ARBA00023136"/>
    </source>
</evidence>
<feature type="transmembrane region" description="Helical" evidence="11">
    <location>
        <begin position="89"/>
        <end position="111"/>
    </location>
</feature>
<dbReference type="Pfam" id="PF17820">
    <property type="entry name" value="PDZ_6"/>
    <property type="match status" value="1"/>
</dbReference>
<dbReference type="GO" id="GO:0016020">
    <property type="term" value="C:membrane"/>
    <property type="evidence" value="ECO:0007669"/>
    <property type="project" value="UniProtKB-SubCell"/>
</dbReference>
<dbReference type="InterPro" id="IPR004387">
    <property type="entry name" value="Pept_M50_Zn"/>
</dbReference>
<evidence type="ECO:0000313" key="13">
    <source>
        <dbReference type="EMBL" id="AEB11932.1"/>
    </source>
</evidence>
<gene>
    <name evidence="13" type="ordered locus">Marky_1192</name>
</gene>
<proteinExistence type="inferred from homology"/>
<dbReference type="RefSeq" id="WP_013703979.1">
    <property type="nucleotide sequence ID" value="NC_015387.1"/>
</dbReference>
<keyword evidence="8 11" id="KW-1133">Transmembrane helix</keyword>
<evidence type="ECO:0000256" key="1">
    <source>
        <dbReference type="ARBA" id="ARBA00001947"/>
    </source>
</evidence>
<keyword evidence="10 11" id="KW-0472">Membrane</keyword>
<feature type="domain" description="PDZ" evidence="12">
    <location>
        <begin position="126"/>
        <end position="158"/>
    </location>
</feature>
<evidence type="ECO:0000256" key="4">
    <source>
        <dbReference type="ARBA" id="ARBA00022670"/>
    </source>
</evidence>
<dbReference type="SMART" id="SM00228">
    <property type="entry name" value="PDZ"/>
    <property type="match status" value="1"/>
</dbReference>
<keyword evidence="7" id="KW-0862">Zinc</keyword>
<feature type="transmembrane region" description="Helical" evidence="11">
    <location>
        <begin position="265"/>
        <end position="287"/>
    </location>
</feature>
<name>F2NQJ4_MARHT</name>
<dbReference type="Gene3D" id="2.30.42.10">
    <property type="match status" value="1"/>
</dbReference>
<dbReference type="InterPro" id="IPR036034">
    <property type="entry name" value="PDZ_sf"/>
</dbReference>
<keyword evidence="6" id="KW-0378">Hydrolase</keyword>
<dbReference type="EMBL" id="CP002630">
    <property type="protein sequence ID" value="AEB11932.1"/>
    <property type="molecule type" value="Genomic_DNA"/>
</dbReference>
<dbReference type="InterPro" id="IPR001478">
    <property type="entry name" value="PDZ"/>
</dbReference>
<evidence type="ECO:0000313" key="14">
    <source>
        <dbReference type="Proteomes" id="UP000007030"/>
    </source>
</evidence>
<reference evidence="13 14" key="1">
    <citation type="journal article" date="2012" name="Stand. Genomic Sci.">
        <title>Complete genome sequence of the aerobic, heterotroph Marinithermus hydrothermalis type strain (T1(T)) from a deep-sea hydrothermal vent chimney.</title>
        <authorList>
            <person name="Copeland A."/>
            <person name="Gu W."/>
            <person name="Yasawong M."/>
            <person name="Lapidus A."/>
            <person name="Lucas S."/>
            <person name="Deshpande S."/>
            <person name="Pagani I."/>
            <person name="Tapia R."/>
            <person name="Cheng J.F."/>
            <person name="Goodwin L.A."/>
            <person name="Pitluck S."/>
            <person name="Liolios K."/>
            <person name="Ivanova N."/>
            <person name="Mavromatis K."/>
            <person name="Mikhailova N."/>
            <person name="Pati A."/>
            <person name="Chen A."/>
            <person name="Palaniappan K."/>
            <person name="Land M."/>
            <person name="Pan C."/>
            <person name="Brambilla E.M."/>
            <person name="Rohde M."/>
            <person name="Tindall B.J."/>
            <person name="Sikorski J."/>
            <person name="Goker M."/>
            <person name="Detter J.C."/>
            <person name="Bristow J."/>
            <person name="Eisen J.A."/>
            <person name="Markowitz V."/>
            <person name="Hugenholtz P."/>
            <person name="Kyrpides N.C."/>
            <person name="Klenk H.P."/>
            <person name="Woyke T."/>
        </authorList>
    </citation>
    <scope>NUCLEOTIDE SEQUENCE [LARGE SCALE GENOMIC DNA]</scope>
    <source>
        <strain evidence="14">DSM 14884 / JCM 11576 / T1</strain>
    </source>
</reference>
<comment type="similarity">
    <text evidence="3">Belongs to the peptidase M50B family.</text>
</comment>
<dbReference type="InterPro" id="IPR008915">
    <property type="entry name" value="Peptidase_M50"/>
</dbReference>
<dbReference type="GO" id="GO:0006508">
    <property type="term" value="P:proteolysis"/>
    <property type="evidence" value="ECO:0007669"/>
    <property type="project" value="UniProtKB-KW"/>
</dbReference>
<dbReference type="KEGG" id="mhd:Marky_1192"/>
<dbReference type="AlphaFoldDB" id="F2NQJ4"/>
<evidence type="ECO:0000256" key="5">
    <source>
        <dbReference type="ARBA" id="ARBA00022692"/>
    </source>
</evidence>
<dbReference type="CDD" id="cd23081">
    <property type="entry name" value="cpPDZ_EcRseP-like"/>
    <property type="match status" value="1"/>
</dbReference>
<dbReference type="PANTHER" id="PTHR42837">
    <property type="entry name" value="REGULATOR OF SIGMA-E PROTEASE RSEP"/>
    <property type="match status" value="1"/>
</dbReference>
<dbReference type="HOGENOM" id="CLU_025778_1_3_0"/>
<keyword evidence="4" id="KW-0645">Protease</keyword>
<dbReference type="Pfam" id="PF02163">
    <property type="entry name" value="Peptidase_M50"/>
    <property type="match status" value="1"/>
</dbReference>
<comment type="subcellular location">
    <subcellularLocation>
        <location evidence="2">Membrane</location>
        <topology evidence="2">Multi-pass membrane protein</topology>
    </subcellularLocation>
</comment>
<dbReference type="STRING" id="869210.Marky_1192"/>
<dbReference type="eggNOG" id="COG0750">
    <property type="taxonomic scope" value="Bacteria"/>
</dbReference>
<protein>
    <submittedName>
        <fullName evidence="13">Peptidase M50</fullName>
    </submittedName>
</protein>
<sequence>MSLVLFLLILGVSIFVHELGHYLAARLQGVGVPAFSIGFGPPLVRFKRGGTEWRLSLIPLGGYAEIEGMVPDPDGRLRGYARLGFLGKAFILLAGVVMNLLLAWTLMAVLFSGQGIPRAIPTEAHIVEVLPESLAERAGLRPGDVIVAIDGQPLEAYTDLAKVKERPGPHALTVLRDGAPLEIQLVWTPEAEQIGVRYRPGVAYVQLPFPSAFAQAVQFSVGFFPEMVQSFIRGILGAFTGTATGEVVGPVGIVAMTGEAAQEGWFALIRLMAVINLSLAVFNLLPIPSLDGGRLFMLVLNGLTRGRIGPEHEAAVNFIGFMFLIFLIVMITLQDVQRFFGG</sequence>
<evidence type="ECO:0000256" key="3">
    <source>
        <dbReference type="ARBA" id="ARBA00007931"/>
    </source>
</evidence>
<keyword evidence="9" id="KW-0482">Metalloprotease</keyword>
<feature type="transmembrane region" description="Helical" evidence="11">
    <location>
        <begin position="314"/>
        <end position="333"/>
    </location>
</feature>
<dbReference type="CDD" id="cd06163">
    <property type="entry name" value="S2P-M50_PDZ_RseP-like"/>
    <property type="match status" value="1"/>
</dbReference>
<evidence type="ECO:0000256" key="8">
    <source>
        <dbReference type="ARBA" id="ARBA00022989"/>
    </source>
</evidence>
<evidence type="ECO:0000256" key="2">
    <source>
        <dbReference type="ARBA" id="ARBA00004141"/>
    </source>
</evidence>
<dbReference type="SUPFAM" id="SSF50156">
    <property type="entry name" value="PDZ domain-like"/>
    <property type="match status" value="1"/>
</dbReference>
<accession>F2NQJ4</accession>
<keyword evidence="5 11" id="KW-0812">Transmembrane</keyword>
<organism evidence="13 14">
    <name type="scientific">Marinithermus hydrothermalis (strain DSM 14884 / JCM 11576 / T1)</name>
    <dbReference type="NCBI Taxonomy" id="869210"/>
    <lineage>
        <taxon>Bacteria</taxon>
        <taxon>Thermotogati</taxon>
        <taxon>Deinococcota</taxon>
        <taxon>Deinococci</taxon>
        <taxon>Thermales</taxon>
        <taxon>Thermaceae</taxon>
        <taxon>Marinithermus</taxon>
    </lineage>
</organism>
<dbReference type="PROSITE" id="PS50106">
    <property type="entry name" value="PDZ"/>
    <property type="match status" value="1"/>
</dbReference>
<evidence type="ECO:0000256" key="9">
    <source>
        <dbReference type="ARBA" id="ARBA00023049"/>
    </source>
</evidence>
<evidence type="ECO:0000259" key="12">
    <source>
        <dbReference type="PROSITE" id="PS50106"/>
    </source>
</evidence>
<dbReference type="PANTHER" id="PTHR42837:SF2">
    <property type="entry name" value="MEMBRANE METALLOPROTEASE ARASP2, CHLOROPLASTIC-RELATED"/>
    <property type="match status" value="1"/>
</dbReference>
<evidence type="ECO:0000256" key="7">
    <source>
        <dbReference type="ARBA" id="ARBA00022833"/>
    </source>
</evidence>
<evidence type="ECO:0000256" key="6">
    <source>
        <dbReference type="ARBA" id="ARBA00022801"/>
    </source>
</evidence>
<dbReference type="Proteomes" id="UP000007030">
    <property type="component" value="Chromosome"/>
</dbReference>
<dbReference type="OrthoDB" id="9782003at2"/>
<evidence type="ECO:0000256" key="11">
    <source>
        <dbReference type="SAM" id="Phobius"/>
    </source>
</evidence>
<dbReference type="InterPro" id="IPR041489">
    <property type="entry name" value="PDZ_6"/>
</dbReference>
<keyword evidence="14" id="KW-1185">Reference proteome</keyword>
<comment type="cofactor">
    <cofactor evidence="1">
        <name>Zn(2+)</name>
        <dbReference type="ChEBI" id="CHEBI:29105"/>
    </cofactor>
</comment>
<dbReference type="GO" id="GO:0004222">
    <property type="term" value="F:metalloendopeptidase activity"/>
    <property type="evidence" value="ECO:0007669"/>
    <property type="project" value="InterPro"/>
</dbReference>